<dbReference type="RefSeq" id="WP_090846207.1">
    <property type="nucleotide sequence ID" value="NZ_FMZL01000008.1"/>
</dbReference>
<proteinExistence type="predicted"/>
<dbReference type="Proteomes" id="UP000434342">
    <property type="component" value="Unassembled WGS sequence"/>
</dbReference>
<dbReference type="Gene3D" id="3.90.550.10">
    <property type="entry name" value="Spore Coat Polysaccharide Biosynthesis Protein SpsA, Chain A"/>
    <property type="match status" value="1"/>
</dbReference>
<evidence type="ECO:0000313" key="5">
    <source>
        <dbReference type="Proteomes" id="UP000434342"/>
    </source>
</evidence>
<dbReference type="InterPro" id="IPR050748">
    <property type="entry name" value="Glycosyltrans_8_dom-fam"/>
</dbReference>
<evidence type="ECO:0000256" key="1">
    <source>
        <dbReference type="ARBA" id="ARBA00022676"/>
    </source>
</evidence>
<dbReference type="PANTHER" id="PTHR13778">
    <property type="entry name" value="GLYCOSYLTRANSFERASE 8 DOMAIN-CONTAINING PROTEIN"/>
    <property type="match status" value="1"/>
</dbReference>
<dbReference type="SUPFAM" id="SSF53448">
    <property type="entry name" value="Nucleotide-diphospho-sugar transferases"/>
    <property type="match status" value="1"/>
</dbReference>
<protein>
    <submittedName>
        <fullName evidence="4">Glycosyltransferase family 8 protein</fullName>
    </submittedName>
</protein>
<keyword evidence="2 4" id="KW-0808">Transferase</keyword>
<reference evidence="4 5" key="1">
    <citation type="submission" date="2019-08" db="EMBL/GenBank/DDBJ databases">
        <title>In-depth cultivation of the pig gut microbiome towards novel bacterial diversity and tailored functional studies.</title>
        <authorList>
            <person name="Wylensek D."/>
            <person name="Hitch T.C.A."/>
            <person name="Clavel T."/>
        </authorList>
    </citation>
    <scope>NUCLEOTIDE SEQUENCE [LARGE SCALE GENOMIC DNA]</scope>
    <source>
        <strain evidence="4 5">WB01_CNA04</strain>
    </source>
</reference>
<dbReference type="EMBL" id="VUND01000003">
    <property type="protein sequence ID" value="MST61134.1"/>
    <property type="molecule type" value="Genomic_DNA"/>
</dbReference>
<keyword evidence="1" id="KW-0328">Glycosyltransferase</keyword>
<accession>A0A6N7XCJ6</accession>
<gene>
    <name evidence="4" type="ORF">FYJ69_09580</name>
</gene>
<organism evidence="4 5">
    <name type="scientific">Parafannyhessea umbonata</name>
    <dbReference type="NCBI Taxonomy" id="604330"/>
    <lineage>
        <taxon>Bacteria</taxon>
        <taxon>Bacillati</taxon>
        <taxon>Actinomycetota</taxon>
        <taxon>Coriobacteriia</taxon>
        <taxon>Coriobacteriales</taxon>
        <taxon>Atopobiaceae</taxon>
        <taxon>Parafannyhessea</taxon>
    </lineage>
</organism>
<keyword evidence="3" id="KW-0479">Metal-binding</keyword>
<dbReference type="Pfam" id="PF01501">
    <property type="entry name" value="Glyco_transf_8"/>
    <property type="match status" value="1"/>
</dbReference>
<dbReference type="InterPro" id="IPR002495">
    <property type="entry name" value="Glyco_trans_8"/>
</dbReference>
<dbReference type="GO" id="GO:0046872">
    <property type="term" value="F:metal ion binding"/>
    <property type="evidence" value="ECO:0007669"/>
    <property type="project" value="UniProtKB-KW"/>
</dbReference>
<name>A0A6N7XCJ6_9ACTN</name>
<dbReference type="PANTHER" id="PTHR13778:SF47">
    <property type="entry name" value="LIPOPOLYSACCHARIDE 1,3-GALACTOSYLTRANSFERASE"/>
    <property type="match status" value="1"/>
</dbReference>
<sequence length="370" mass="41770">MPTSSSSEPGMLTRLSCTVEEMGLALDDVVILLACNEYFVPYTAVAIQSIVEHMSPDRHYDIVVLTRDLTQRTIDSLVGHLPYPNMSLGFLNPEVALKGTKLPHHGHFRPETFFRLLAPWLLPNVKKAVYLDSDLVALTDVAELFDTDVEGCLLGATRDADTVGMMLGYDGTVGPYLENEIKLTDPMQYFQAGVLVMNLEAFRYAFTVADMLSLSTVRVWRWLDQDILNMLADGNYVRVDMRWNTLMDWKGIRREKIIAQAPEELREQYEAARQDPAIVHYAGPDDRPWDYPDCDMGAYFWDYAKRSAFADVLEERLQQSQTTVAGKLDRAKVSVIFKGIMPLVDKTFPPGTKRRTRLIKGYVAIGGDLG</sequence>
<dbReference type="CDD" id="cd04194">
    <property type="entry name" value="GT8_A4GalT_like"/>
    <property type="match status" value="1"/>
</dbReference>
<dbReference type="InterPro" id="IPR029044">
    <property type="entry name" value="Nucleotide-diphossugar_trans"/>
</dbReference>
<dbReference type="GO" id="GO:0016757">
    <property type="term" value="F:glycosyltransferase activity"/>
    <property type="evidence" value="ECO:0007669"/>
    <property type="project" value="UniProtKB-KW"/>
</dbReference>
<evidence type="ECO:0000313" key="4">
    <source>
        <dbReference type="EMBL" id="MST61134.1"/>
    </source>
</evidence>
<comment type="caution">
    <text evidence="4">The sequence shown here is derived from an EMBL/GenBank/DDBJ whole genome shotgun (WGS) entry which is preliminary data.</text>
</comment>
<evidence type="ECO:0000256" key="2">
    <source>
        <dbReference type="ARBA" id="ARBA00022679"/>
    </source>
</evidence>
<evidence type="ECO:0000256" key="3">
    <source>
        <dbReference type="ARBA" id="ARBA00022723"/>
    </source>
</evidence>
<dbReference type="AlphaFoldDB" id="A0A6N7XCJ6"/>